<dbReference type="PANTHER" id="PTHR45339:SF1">
    <property type="entry name" value="HYBRID SIGNAL TRANSDUCTION HISTIDINE KINASE J"/>
    <property type="match status" value="1"/>
</dbReference>
<dbReference type="InterPro" id="IPR005467">
    <property type="entry name" value="His_kinase_dom"/>
</dbReference>
<feature type="transmembrane region" description="Helical" evidence="16">
    <location>
        <begin position="21"/>
        <end position="40"/>
    </location>
</feature>
<dbReference type="CDD" id="cd00082">
    <property type="entry name" value="HisKA"/>
    <property type="match status" value="1"/>
</dbReference>
<evidence type="ECO:0000256" key="10">
    <source>
        <dbReference type="ARBA" id="ARBA00022840"/>
    </source>
</evidence>
<feature type="modified residue" description="4-aspartylphosphate" evidence="15">
    <location>
        <position position="892"/>
    </location>
</feature>
<keyword evidence="11 16" id="KW-1133">Transmembrane helix</keyword>
<dbReference type="InterPro" id="IPR001789">
    <property type="entry name" value="Sig_transdc_resp-reg_receiver"/>
</dbReference>
<evidence type="ECO:0000259" key="17">
    <source>
        <dbReference type="PROSITE" id="PS50109"/>
    </source>
</evidence>
<comment type="subcellular location">
    <subcellularLocation>
        <location evidence="2">Cell membrane</location>
        <topology evidence="2">Multi-pass membrane protein</topology>
    </subcellularLocation>
</comment>
<proteinExistence type="predicted"/>
<dbReference type="FunFam" id="3.30.565.10:FF:000010">
    <property type="entry name" value="Sensor histidine kinase RcsC"/>
    <property type="match status" value="1"/>
</dbReference>
<dbReference type="Proteomes" id="UP000326595">
    <property type="component" value="Chromosome"/>
</dbReference>
<dbReference type="Pfam" id="PF00512">
    <property type="entry name" value="HisKA"/>
    <property type="match status" value="1"/>
</dbReference>
<evidence type="ECO:0000256" key="13">
    <source>
        <dbReference type="ARBA" id="ARBA00023136"/>
    </source>
</evidence>
<reference evidence="20 21" key="1">
    <citation type="submission" date="2024-03" db="EMBL/GenBank/DDBJ databases">
        <authorList>
            <person name="Alaster D. Moffat"/>
            <person name="Govind Chandra"/>
            <person name="Andrew W. Truman"/>
        </authorList>
    </citation>
    <scope>NUCLEOTIDE SEQUENCE [LARGE SCALE GENOMIC DNA]</scope>
    <source>
        <strain evidence="20">PS652</strain>
    </source>
</reference>
<dbReference type="PROSITE" id="PS50894">
    <property type="entry name" value="HPT"/>
    <property type="match status" value="1"/>
</dbReference>
<keyword evidence="6 20" id="KW-0808">Transferase</keyword>
<dbReference type="PANTHER" id="PTHR45339">
    <property type="entry name" value="HYBRID SIGNAL TRANSDUCTION HISTIDINE KINASE J"/>
    <property type="match status" value="1"/>
</dbReference>
<dbReference type="InterPro" id="IPR003594">
    <property type="entry name" value="HATPase_dom"/>
</dbReference>
<organism evidence="20 21">
    <name type="scientific">Pseudomonas fluorescens</name>
    <dbReference type="NCBI Taxonomy" id="294"/>
    <lineage>
        <taxon>Bacteria</taxon>
        <taxon>Pseudomonadati</taxon>
        <taxon>Pseudomonadota</taxon>
        <taxon>Gammaproteobacteria</taxon>
        <taxon>Pseudomonadales</taxon>
        <taxon>Pseudomonadaceae</taxon>
        <taxon>Pseudomonas</taxon>
    </lineage>
</organism>
<keyword evidence="12" id="KW-0902">Two-component regulatory system</keyword>
<evidence type="ECO:0000256" key="4">
    <source>
        <dbReference type="ARBA" id="ARBA00022475"/>
    </source>
</evidence>
<dbReference type="Gene3D" id="1.20.120.160">
    <property type="entry name" value="HPT domain"/>
    <property type="match status" value="1"/>
</dbReference>
<evidence type="ECO:0000256" key="11">
    <source>
        <dbReference type="ARBA" id="ARBA00022989"/>
    </source>
</evidence>
<evidence type="ECO:0000256" key="14">
    <source>
        <dbReference type="PROSITE-ProRule" id="PRU00110"/>
    </source>
</evidence>
<dbReference type="PRINTS" id="PR00344">
    <property type="entry name" value="BCTRLSENSOR"/>
</dbReference>
<evidence type="ECO:0000313" key="20">
    <source>
        <dbReference type="EMBL" id="CAK9890774.1"/>
    </source>
</evidence>
<accession>A0AAN2L6M8</accession>
<dbReference type="SUPFAM" id="SSF47226">
    <property type="entry name" value="Histidine-containing phosphotransfer domain, HPT domain"/>
    <property type="match status" value="1"/>
</dbReference>
<dbReference type="Pfam" id="PF02518">
    <property type="entry name" value="HATPase_c"/>
    <property type="match status" value="1"/>
</dbReference>
<dbReference type="SUPFAM" id="SSF47384">
    <property type="entry name" value="Homodimeric domain of signal transducing histidine kinase"/>
    <property type="match status" value="1"/>
</dbReference>
<dbReference type="InterPro" id="IPR008207">
    <property type="entry name" value="Sig_transdc_His_kin_Hpt_dom"/>
</dbReference>
<dbReference type="AlphaFoldDB" id="A0AAN2L6M8"/>
<evidence type="ECO:0000256" key="2">
    <source>
        <dbReference type="ARBA" id="ARBA00004651"/>
    </source>
</evidence>
<dbReference type="SUPFAM" id="SSF55874">
    <property type="entry name" value="ATPase domain of HSP90 chaperone/DNA topoisomerase II/histidine kinase"/>
    <property type="match status" value="1"/>
</dbReference>
<evidence type="ECO:0000256" key="9">
    <source>
        <dbReference type="ARBA" id="ARBA00022777"/>
    </source>
</evidence>
<dbReference type="GO" id="GO:0000155">
    <property type="term" value="F:phosphorelay sensor kinase activity"/>
    <property type="evidence" value="ECO:0007669"/>
    <property type="project" value="InterPro"/>
</dbReference>
<evidence type="ECO:0000256" key="5">
    <source>
        <dbReference type="ARBA" id="ARBA00022553"/>
    </source>
</evidence>
<dbReference type="SMART" id="SM00387">
    <property type="entry name" value="HATPase_c"/>
    <property type="match status" value="1"/>
</dbReference>
<dbReference type="Gene3D" id="1.10.287.130">
    <property type="match status" value="1"/>
</dbReference>
<protein>
    <recommendedName>
        <fullName evidence="3">histidine kinase</fullName>
        <ecNumber evidence="3">2.7.13.3</ecNumber>
    </recommendedName>
</protein>
<feature type="domain" description="Histidine kinase" evidence="17">
    <location>
        <begin position="493"/>
        <end position="712"/>
    </location>
</feature>
<feature type="transmembrane region" description="Helical" evidence="16">
    <location>
        <begin position="331"/>
        <end position="353"/>
    </location>
</feature>
<keyword evidence="13 16" id="KW-0472">Membrane</keyword>
<keyword evidence="10" id="KW-0067">ATP-binding</keyword>
<dbReference type="Pfam" id="PF01627">
    <property type="entry name" value="Hpt"/>
    <property type="match status" value="1"/>
</dbReference>
<dbReference type="SMART" id="SM00448">
    <property type="entry name" value="REC"/>
    <property type="match status" value="1"/>
</dbReference>
<dbReference type="Pfam" id="PF00072">
    <property type="entry name" value="Response_reg"/>
    <property type="match status" value="1"/>
</dbReference>
<evidence type="ECO:0000313" key="21">
    <source>
        <dbReference type="Proteomes" id="UP000326595"/>
    </source>
</evidence>
<evidence type="ECO:0000256" key="6">
    <source>
        <dbReference type="ARBA" id="ARBA00022679"/>
    </source>
</evidence>
<dbReference type="SMART" id="SM00388">
    <property type="entry name" value="HisKA"/>
    <property type="match status" value="1"/>
</dbReference>
<comment type="catalytic activity">
    <reaction evidence="1">
        <text>ATP + protein L-histidine = ADP + protein N-phospho-L-histidine.</text>
        <dbReference type="EC" id="2.7.13.3"/>
    </reaction>
</comment>
<dbReference type="InterPro" id="IPR036890">
    <property type="entry name" value="HATPase_C_sf"/>
</dbReference>
<name>A0AAN2L6M8_PSEFL</name>
<dbReference type="CDD" id="cd17546">
    <property type="entry name" value="REC_hyHK_CKI1_RcsC-like"/>
    <property type="match status" value="1"/>
</dbReference>
<dbReference type="SUPFAM" id="SSF52172">
    <property type="entry name" value="CheY-like"/>
    <property type="match status" value="1"/>
</dbReference>
<feature type="domain" description="Response regulatory" evidence="18">
    <location>
        <begin position="843"/>
        <end position="957"/>
    </location>
</feature>
<dbReference type="Gene3D" id="3.40.50.2300">
    <property type="match status" value="1"/>
</dbReference>
<keyword evidence="8" id="KW-0547">Nucleotide-binding</keyword>
<dbReference type="InterPro" id="IPR036641">
    <property type="entry name" value="HPT_dom_sf"/>
</dbReference>
<evidence type="ECO:0000256" key="12">
    <source>
        <dbReference type="ARBA" id="ARBA00023012"/>
    </source>
</evidence>
<keyword evidence="7 16" id="KW-0812">Transmembrane</keyword>
<keyword evidence="5 15" id="KW-0597">Phosphoprotein</keyword>
<evidence type="ECO:0000256" key="8">
    <source>
        <dbReference type="ARBA" id="ARBA00022741"/>
    </source>
</evidence>
<evidence type="ECO:0000256" key="15">
    <source>
        <dbReference type="PROSITE-ProRule" id="PRU00169"/>
    </source>
</evidence>
<feature type="domain" description="HPt" evidence="19">
    <location>
        <begin position="984"/>
        <end position="1076"/>
    </location>
</feature>
<evidence type="ECO:0000259" key="18">
    <source>
        <dbReference type="PROSITE" id="PS50110"/>
    </source>
</evidence>
<dbReference type="PROSITE" id="PS50110">
    <property type="entry name" value="RESPONSE_REGULATORY"/>
    <property type="match status" value="1"/>
</dbReference>
<evidence type="ECO:0000259" key="19">
    <source>
        <dbReference type="PROSITE" id="PS50894"/>
    </source>
</evidence>
<dbReference type="FunFam" id="1.10.287.130:FF:000004">
    <property type="entry name" value="Ethylene receptor 1"/>
    <property type="match status" value="1"/>
</dbReference>
<dbReference type="InterPro" id="IPR011006">
    <property type="entry name" value="CheY-like_superfamily"/>
</dbReference>
<dbReference type="Gene3D" id="3.30.565.10">
    <property type="entry name" value="Histidine kinase-like ATPase, C-terminal domain"/>
    <property type="match status" value="1"/>
</dbReference>
<dbReference type="EC" id="2.7.13.3" evidence="3"/>
<evidence type="ECO:0000256" key="7">
    <source>
        <dbReference type="ARBA" id="ARBA00022692"/>
    </source>
</evidence>
<dbReference type="PROSITE" id="PS50109">
    <property type="entry name" value="HIS_KIN"/>
    <property type="match status" value="1"/>
</dbReference>
<evidence type="ECO:0000256" key="3">
    <source>
        <dbReference type="ARBA" id="ARBA00012438"/>
    </source>
</evidence>
<dbReference type="InterPro" id="IPR036097">
    <property type="entry name" value="HisK_dim/P_sf"/>
</dbReference>
<dbReference type="GO" id="GO:0005524">
    <property type="term" value="F:ATP binding"/>
    <property type="evidence" value="ECO:0007669"/>
    <property type="project" value="UniProtKB-KW"/>
</dbReference>
<sequence>MKHDNALLDKLTRSSLRLNKGMMVLLGLALLLVGTSYWSFQRLIEEQHDTVRFHFARLMENIREQEVFLRSLGQRSHQGELLKDENAQVRLLKALPEEGPNIYQGQEFSYSMPFSAKIDPEKIAASEHAKIFSLGVHLATFYSAFWSTSHYQSPHVFLFNQDGNFDITVPAAGHARTKTVPLNETFIDMVKAVVDRLPRDHQLLSEGEVCWQHYGASATSPGPARMLAYIGIQLAANEIHIKGADTRVMIASILDLSQANDYERTMEWSIYDHFTLVAPSGQVLIGALWPQSPLHEGINFKPEGLVFKLVNHNGPAWTAVYAINYRSFFRYALWPLASLGALLVAVIAMGWGANRWYRRQVILPARQAHDSIAESEAFSRVVIDTAPTGLCVVRRADNQVLMENQRAQQSPGSTKLITALERRTDQGDSGETYLEIDGRHLQVGFVSTRYQGQDVRLYAFNDVTRHIEDATALEEARRAADAANEAKTLFLATMSHEIRTPLYGVLGTLELLGLTRLEPRQQEYLQTIQRSSATLFQLISDVLDVSKIESGQMAIESIEFCPLDLIEDTLHTYAAFAQRKGLQLYACTDAALPERLLGDPMRIRQILNNLLSNAIKFTDTGRVVLRTRVLAHEDDTVSLEWQVTDTGIGISAAQQAKLFELFYQVQDACSEGGAGLGLPICWWLSEMMGGQLKVVSEPGLGSSFALRMSLPVLPDQTIDGAPAAASSIPVYVRAPVQELAQSLVDWLIRLGVHATLAPQPLEAKHAPAVLVDALAPATAPAWPGPRVLCTAGGRNPPEYSPHGWNVDLHNLRAIAQAVGMARVGKPQISQQAAQQQADNLQLRILVAEDNPINQAIIKEQLEALGCTAVVASNGEQALHLWQPEVFDLVLTDVNMPVMNGYELARTLREHDPQLPIIGVTANAMREEGMRCIAVGMNAWIVKPLSLQTLRGHLLKLCRPALQSAAPRVEPDTLTAPAATQATDNLQLSEKMRPLFISTMRDDLQLIHCALEQSDGRIVAQRLHSIAGALGAVQAINLAERCTALECRLAGGVVDASLHLEVQQILTRLAAVVDALE</sequence>
<evidence type="ECO:0000256" key="16">
    <source>
        <dbReference type="SAM" id="Phobius"/>
    </source>
</evidence>
<dbReference type="GO" id="GO:0005886">
    <property type="term" value="C:plasma membrane"/>
    <property type="evidence" value="ECO:0007669"/>
    <property type="project" value="UniProtKB-SubCell"/>
</dbReference>
<dbReference type="EMBL" id="OZ024668">
    <property type="protein sequence ID" value="CAK9890774.1"/>
    <property type="molecule type" value="Genomic_DNA"/>
</dbReference>
<gene>
    <name evidence="20" type="primary">rcsC_17</name>
    <name evidence="20" type="ORF">PS652_03623</name>
</gene>
<evidence type="ECO:0000256" key="1">
    <source>
        <dbReference type="ARBA" id="ARBA00000085"/>
    </source>
</evidence>
<dbReference type="InterPro" id="IPR003661">
    <property type="entry name" value="HisK_dim/P_dom"/>
</dbReference>
<keyword evidence="9 20" id="KW-0418">Kinase</keyword>
<dbReference type="CDD" id="cd16922">
    <property type="entry name" value="HATPase_EvgS-ArcB-TorS-like"/>
    <property type="match status" value="1"/>
</dbReference>
<dbReference type="RefSeq" id="WP_038996615.1">
    <property type="nucleotide sequence ID" value="NZ_OZ024668.1"/>
</dbReference>
<dbReference type="InterPro" id="IPR004358">
    <property type="entry name" value="Sig_transdc_His_kin-like_C"/>
</dbReference>
<feature type="modified residue" description="Phosphohistidine" evidence="14">
    <location>
        <position position="1023"/>
    </location>
</feature>
<keyword evidence="4" id="KW-1003">Cell membrane</keyword>